<gene>
    <name evidence="1" type="ORF">RRF57_011815</name>
</gene>
<evidence type="ECO:0000313" key="1">
    <source>
        <dbReference type="EMBL" id="KAK5636103.1"/>
    </source>
</evidence>
<accession>A0AAN7UVH7</accession>
<name>A0AAN7UVH7_9PEZI</name>
<evidence type="ECO:0000313" key="2">
    <source>
        <dbReference type="Proteomes" id="UP001305414"/>
    </source>
</evidence>
<proteinExistence type="predicted"/>
<organism evidence="1 2">
    <name type="scientific">Xylaria bambusicola</name>
    <dbReference type="NCBI Taxonomy" id="326684"/>
    <lineage>
        <taxon>Eukaryota</taxon>
        <taxon>Fungi</taxon>
        <taxon>Dikarya</taxon>
        <taxon>Ascomycota</taxon>
        <taxon>Pezizomycotina</taxon>
        <taxon>Sordariomycetes</taxon>
        <taxon>Xylariomycetidae</taxon>
        <taxon>Xylariales</taxon>
        <taxon>Xylariaceae</taxon>
        <taxon>Xylaria</taxon>
    </lineage>
</organism>
<protein>
    <submittedName>
        <fullName evidence="1">Uncharacterized protein</fullName>
    </submittedName>
</protein>
<comment type="caution">
    <text evidence="1">The sequence shown here is derived from an EMBL/GenBank/DDBJ whole genome shotgun (WGS) entry which is preliminary data.</text>
</comment>
<sequence>MTVLAVTDFAVPMVEPGAVGVLSWKALPVELDCPSFGAGIGMGIVSEVFMFMTSRRLASSKVDFSMLFAMDDADERAADKLPGLLLMRDRIS</sequence>
<dbReference type="AlphaFoldDB" id="A0AAN7UVH7"/>
<dbReference type="Proteomes" id="UP001305414">
    <property type="component" value="Unassembled WGS sequence"/>
</dbReference>
<reference evidence="1 2" key="1">
    <citation type="submission" date="2023-10" db="EMBL/GenBank/DDBJ databases">
        <title>Draft genome sequence of Xylaria bambusicola isolate GMP-LS, the root and basal stem rot pathogen of sugarcane in Indonesia.</title>
        <authorList>
            <person name="Selvaraj P."/>
            <person name="Muralishankar V."/>
            <person name="Muruganantham S."/>
            <person name="Sp S."/>
            <person name="Haryani S."/>
            <person name="Lau K.J.X."/>
            <person name="Naqvi N.I."/>
        </authorList>
    </citation>
    <scope>NUCLEOTIDE SEQUENCE [LARGE SCALE GENOMIC DNA]</scope>
    <source>
        <strain evidence="1">GMP-LS</strain>
    </source>
</reference>
<dbReference type="EMBL" id="JAWHQM010000062">
    <property type="protein sequence ID" value="KAK5636103.1"/>
    <property type="molecule type" value="Genomic_DNA"/>
</dbReference>
<keyword evidence="2" id="KW-1185">Reference proteome</keyword>